<evidence type="ECO:0000313" key="11">
    <source>
        <dbReference type="EMBL" id="TDH58941.1"/>
    </source>
</evidence>
<accession>A0A4R5Q9C5</accession>
<evidence type="ECO:0000256" key="4">
    <source>
        <dbReference type="ARBA" id="ARBA00022695"/>
    </source>
</evidence>
<comment type="catalytic activity">
    <reaction evidence="8">
        <text>N-acetyl-alpha-D-glucosamine 1-phosphate + UTP + H(+) = UDP-N-acetyl-alpha-D-glucosamine + diphosphate</text>
        <dbReference type="Rhea" id="RHEA:13509"/>
        <dbReference type="ChEBI" id="CHEBI:15378"/>
        <dbReference type="ChEBI" id="CHEBI:33019"/>
        <dbReference type="ChEBI" id="CHEBI:46398"/>
        <dbReference type="ChEBI" id="CHEBI:57705"/>
        <dbReference type="ChEBI" id="CHEBI:57776"/>
        <dbReference type="EC" id="2.7.7.23"/>
    </reaction>
</comment>
<evidence type="ECO:0000256" key="2">
    <source>
        <dbReference type="ARBA" id="ARBA00007947"/>
    </source>
</evidence>
<comment type="function">
    <text evidence="9">Catalyzes the last two sequential reactions in the de novo biosynthetic pathway for UDP-N-acetylglucosamine (UDP-GlcNAc). The C-terminal domain catalyzes the transfer of acetyl group from acetyl coenzyme A to glucosamine-1-phosphate (GlcN-1-P) to produce N-acetylglucosamine-1-phosphate (GlcNAc-1-P), which is converted into UDP-GlcNAc by the transfer of uridine 5-monophosphate (from uridine 5-triphosphate), a reaction catalyzed by the N-terminal domain.</text>
</comment>
<evidence type="ECO:0000259" key="10">
    <source>
        <dbReference type="Pfam" id="PF12804"/>
    </source>
</evidence>
<evidence type="ECO:0000256" key="9">
    <source>
        <dbReference type="ARBA" id="ARBA00049628"/>
    </source>
</evidence>
<dbReference type="GO" id="GO:0003977">
    <property type="term" value="F:UDP-N-acetylglucosamine diphosphorylase activity"/>
    <property type="evidence" value="ECO:0007669"/>
    <property type="project" value="UniProtKB-EC"/>
</dbReference>
<evidence type="ECO:0000256" key="8">
    <source>
        <dbReference type="ARBA" id="ARBA00048493"/>
    </source>
</evidence>
<feature type="domain" description="MobA-like NTP transferase" evidence="10">
    <location>
        <begin position="5"/>
        <end position="44"/>
    </location>
</feature>
<proteinExistence type="inferred from homology"/>
<comment type="caution">
    <text evidence="11">The sequence shown here is derived from an EMBL/GenBank/DDBJ whole genome shotgun (WGS) entry which is preliminary data.</text>
</comment>
<dbReference type="GO" id="GO:0019134">
    <property type="term" value="F:glucosamine-1-phosphate N-acetyltransferase activity"/>
    <property type="evidence" value="ECO:0007669"/>
    <property type="project" value="UniProtKB-EC"/>
</dbReference>
<evidence type="ECO:0000256" key="3">
    <source>
        <dbReference type="ARBA" id="ARBA00022679"/>
    </source>
</evidence>
<feature type="non-terminal residue" evidence="11">
    <location>
        <position position="45"/>
    </location>
</feature>
<dbReference type="InterPro" id="IPR025877">
    <property type="entry name" value="MobA-like_NTP_Trfase"/>
</dbReference>
<keyword evidence="3 11" id="KW-0808">Transferase</keyword>
<comment type="similarity">
    <text evidence="1">In the C-terminal section; belongs to the transferase hexapeptide repeat family.</text>
</comment>
<keyword evidence="12" id="KW-1185">Reference proteome</keyword>
<dbReference type="Gene3D" id="3.90.550.10">
    <property type="entry name" value="Spore Coat Polysaccharide Biosynthesis Protein SpsA, Chain A"/>
    <property type="match status" value="1"/>
</dbReference>
<keyword evidence="4" id="KW-0548">Nucleotidyltransferase</keyword>
<keyword evidence="6" id="KW-0012">Acyltransferase</keyword>
<evidence type="ECO:0000313" key="12">
    <source>
        <dbReference type="Proteomes" id="UP000295096"/>
    </source>
</evidence>
<evidence type="ECO:0000256" key="5">
    <source>
        <dbReference type="ARBA" id="ARBA00022842"/>
    </source>
</evidence>
<dbReference type="Pfam" id="PF12804">
    <property type="entry name" value="NTP_transf_3"/>
    <property type="match status" value="1"/>
</dbReference>
<dbReference type="PANTHER" id="PTHR43584:SF3">
    <property type="entry name" value="BIFUNCTIONAL PROTEIN GLMU"/>
    <property type="match status" value="1"/>
</dbReference>
<dbReference type="SUPFAM" id="SSF53448">
    <property type="entry name" value="Nucleotide-diphospho-sugar transferases"/>
    <property type="match status" value="1"/>
</dbReference>
<dbReference type="RefSeq" id="WP_165982759.1">
    <property type="nucleotide sequence ID" value="NZ_SMSJ01000088.1"/>
</dbReference>
<reference evidence="11 12" key="1">
    <citation type="journal article" date="2016" name="J. Microbiol.">
        <title>Dankookia rubra gen. nov., sp. nov., an alphaproteobacterium isolated from sediment of a shallow stream.</title>
        <authorList>
            <person name="Kim W.H."/>
            <person name="Kim D.H."/>
            <person name="Kang K."/>
            <person name="Ahn T.Y."/>
        </authorList>
    </citation>
    <scope>NUCLEOTIDE SEQUENCE [LARGE SCALE GENOMIC DNA]</scope>
    <source>
        <strain evidence="11 12">JCM30602</strain>
    </source>
</reference>
<name>A0A4R5Q9C5_9PROT</name>
<sequence>MPAAAIILAAGLGTRMRSALPKAMHPVAGRPMINHLVSACEQVFD</sequence>
<gene>
    <name evidence="11" type="primary">glmU</name>
    <name evidence="11" type="ORF">E2C06_29865</name>
</gene>
<comment type="similarity">
    <text evidence="2">In the N-terminal section; belongs to the N-acetylglucosamine-1-phosphate uridyltransferase family.</text>
</comment>
<evidence type="ECO:0000256" key="7">
    <source>
        <dbReference type="ARBA" id="ARBA00048247"/>
    </source>
</evidence>
<dbReference type="EMBL" id="SMSJ01000088">
    <property type="protein sequence ID" value="TDH58941.1"/>
    <property type="molecule type" value="Genomic_DNA"/>
</dbReference>
<dbReference type="InterPro" id="IPR029044">
    <property type="entry name" value="Nucleotide-diphossugar_trans"/>
</dbReference>
<dbReference type="PANTHER" id="PTHR43584">
    <property type="entry name" value="NUCLEOTIDYL TRANSFERASE"/>
    <property type="match status" value="1"/>
</dbReference>
<evidence type="ECO:0000256" key="1">
    <source>
        <dbReference type="ARBA" id="ARBA00007707"/>
    </source>
</evidence>
<comment type="catalytic activity">
    <reaction evidence="7">
        <text>alpha-D-glucosamine 1-phosphate + acetyl-CoA = N-acetyl-alpha-D-glucosamine 1-phosphate + CoA + H(+)</text>
        <dbReference type="Rhea" id="RHEA:13725"/>
        <dbReference type="ChEBI" id="CHEBI:15378"/>
        <dbReference type="ChEBI" id="CHEBI:57287"/>
        <dbReference type="ChEBI" id="CHEBI:57288"/>
        <dbReference type="ChEBI" id="CHEBI:57776"/>
        <dbReference type="ChEBI" id="CHEBI:58516"/>
        <dbReference type="EC" id="2.3.1.157"/>
    </reaction>
</comment>
<organism evidence="11 12">
    <name type="scientific">Dankookia rubra</name>
    <dbReference type="NCBI Taxonomy" id="1442381"/>
    <lineage>
        <taxon>Bacteria</taxon>
        <taxon>Pseudomonadati</taxon>
        <taxon>Pseudomonadota</taxon>
        <taxon>Alphaproteobacteria</taxon>
        <taxon>Acetobacterales</taxon>
        <taxon>Roseomonadaceae</taxon>
        <taxon>Dankookia</taxon>
    </lineage>
</organism>
<keyword evidence="5" id="KW-0460">Magnesium</keyword>
<dbReference type="Proteomes" id="UP000295096">
    <property type="component" value="Unassembled WGS sequence"/>
</dbReference>
<evidence type="ECO:0000256" key="6">
    <source>
        <dbReference type="ARBA" id="ARBA00023315"/>
    </source>
</evidence>
<dbReference type="AlphaFoldDB" id="A0A4R5Q9C5"/>
<dbReference type="InterPro" id="IPR050065">
    <property type="entry name" value="GlmU-like"/>
</dbReference>
<protein>
    <submittedName>
        <fullName evidence="11">Bifunctional UDP-N-acetylglucosamine diphosphorylase/glucosamine-1-phosphate N-acetyltransferase GlmU</fullName>
    </submittedName>
</protein>